<dbReference type="Gene3D" id="1.10.1760.20">
    <property type="match status" value="1"/>
</dbReference>
<proteinExistence type="inferred from homology"/>
<feature type="transmembrane region" description="Helical" evidence="9">
    <location>
        <begin position="55"/>
        <end position="73"/>
    </location>
</feature>
<dbReference type="Proteomes" id="UP000292039">
    <property type="component" value="Unassembled WGS sequence"/>
</dbReference>
<feature type="transmembrane region" description="Helical" evidence="9">
    <location>
        <begin position="79"/>
        <end position="102"/>
    </location>
</feature>
<reference evidence="10 11" key="1">
    <citation type="submission" date="2019-02" db="EMBL/GenBank/DDBJ databases">
        <title>Genomic Encyclopedia of Type Strains, Phase IV (KMG-IV): sequencing the most valuable type-strain genomes for metagenomic binning, comparative biology and taxonomic classification.</title>
        <authorList>
            <person name="Goeker M."/>
        </authorList>
    </citation>
    <scope>NUCLEOTIDE SEQUENCE [LARGE SCALE GENOMIC DNA]</scope>
    <source>
        <strain evidence="10 11">DSM 16618</strain>
    </source>
</reference>
<keyword evidence="7 8" id="KW-0472">Membrane</keyword>
<keyword evidence="4 8" id="KW-1003">Cell membrane</keyword>
<evidence type="ECO:0000313" key="11">
    <source>
        <dbReference type="Proteomes" id="UP000292039"/>
    </source>
</evidence>
<comment type="subcellular location">
    <subcellularLocation>
        <location evidence="1 8">Cell membrane</location>
        <topology evidence="1 8">Multi-pass membrane protein</topology>
    </subcellularLocation>
</comment>
<comment type="caution">
    <text evidence="10">The sequence shown here is derived from an EMBL/GenBank/DDBJ whole genome shotgun (WGS) entry which is preliminary data.</text>
</comment>
<comment type="similarity">
    <text evidence="2 8">Belongs to the BioY family.</text>
</comment>
<dbReference type="PANTHER" id="PTHR34295">
    <property type="entry name" value="BIOTIN TRANSPORTER BIOY"/>
    <property type="match status" value="1"/>
</dbReference>
<keyword evidence="6 9" id="KW-1133">Transmembrane helix</keyword>
<evidence type="ECO:0000256" key="4">
    <source>
        <dbReference type="ARBA" id="ARBA00022475"/>
    </source>
</evidence>
<keyword evidence="3 8" id="KW-0813">Transport</keyword>
<feature type="transmembrane region" description="Helical" evidence="9">
    <location>
        <begin position="114"/>
        <end position="137"/>
    </location>
</feature>
<evidence type="ECO:0000256" key="7">
    <source>
        <dbReference type="ARBA" id="ARBA00023136"/>
    </source>
</evidence>
<organism evidence="10 11">
    <name type="scientific">Kerstersia gyiorum</name>
    <dbReference type="NCBI Taxonomy" id="206506"/>
    <lineage>
        <taxon>Bacteria</taxon>
        <taxon>Pseudomonadati</taxon>
        <taxon>Pseudomonadota</taxon>
        <taxon>Betaproteobacteria</taxon>
        <taxon>Burkholderiales</taxon>
        <taxon>Alcaligenaceae</taxon>
        <taxon>Kerstersia</taxon>
    </lineage>
</organism>
<dbReference type="AlphaFoldDB" id="A0A4Q7N202"/>
<keyword evidence="5 9" id="KW-0812">Transmembrane</keyword>
<gene>
    <name evidence="10" type="ORF">EV679_0940</name>
</gene>
<sequence length="183" mass="19238">MLKTKDLVLVALFAAIIIVLGVMPPIALPLVPVPLTLQTLGVMLAGLMLGPWRGLMAVVLYLLLAAAGLPVLTGGRGGLGAFMGPSGGFLLGMLAGSWVVGYLARRAAYHQKELLHAVSGYALSAFIGGVLVVYLFGVPGMALALNMSLQQALMAALMFLPGDIIKVLIAAWLTFRVRRIYPL</sequence>
<dbReference type="InterPro" id="IPR003784">
    <property type="entry name" value="BioY"/>
</dbReference>
<dbReference type="GO" id="GO:0005886">
    <property type="term" value="C:plasma membrane"/>
    <property type="evidence" value="ECO:0007669"/>
    <property type="project" value="UniProtKB-SubCell"/>
</dbReference>
<evidence type="ECO:0000256" key="1">
    <source>
        <dbReference type="ARBA" id="ARBA00004651"/>
    </source>
</evidence>
<feature type="transmembrane region" description="Helical" evidence="9">
    <location>
        <begin position="7"/>
        <end position="27"/>
    </location>
</feature>
<evidence type="ECO:0000256" key="9">
    <source>
        <dbReference type="SAM" id="Phobius"/>
    </source>
</evidence>
<evidence type="ECO:0000256" key="3">
    <source>
        <dbReference type="ARBA" id="ARBA00022448"/>
    </source>
</evidence>
<name>A0A4Q7N202_9BURK</name>
<feature type="transmembrane region" description="Helical" evidence="9">
    <location>
        <begin position="152"/>
        <end position="175"/>
    </location>
</feature>
<evidence type="ECO:0000256" key="8">
    <source>
        <dbReference type="PIRNR" id="PIRNR016661"/>
    </source>
</evidence>
<accession>A0A4Q7N202</accession>
<evidence type="ECO:0000256" key="6">
    <source>
        <dbReference type="ARBA" id="ARBA00022989"/>
    </source>
</evidence>
<evidence type="ECO:0000256" key="5">
    <source>
        <dbReference type="ARBA" id="ARBA00022692"/>
    </source>
</evidence>
<evidence type="ECO:0000256" key="2">
    <source>
        <dbReference type="ARBA" id="ARBA00010692"/>
    </source>
</evidence>
<protein>
    <recommendedName>
        <fullName evidence="8">Biotin transporter</fullName>
    </recommendedName>
</protein>
<dbReference type="GO" id="GO:0015225">
    <property type="term" value="F:biotin transmembrane transporter activity"/>
    <property type="evidence" value="ECO:0007669"/>
    <property type="project" value="UniProtKB-UniRule"/>
</dbReference>
<feature type="transmembrane region" description="Helical" evidence="9">
    <location>
        <begin position="33"/>
        <end position="50"/>
    </location>
</feature>
<dbReference type="Pfam" id="PF02632">
    <property type="entry name" value="BioY"/>
    <property type="match status" value="1"/>
</dbReference>
<dbReference type="PIRSF" id="PIRSF016661">
    <property type="entry name" value="BioY"/>
    <property type="match status" value="1"/>
</dbReference>
<dbReference type="EMBL" id="SGWZ01000001">
    <property type="protein sequence ID" value="RZS73736.1"/>
    <property type="molecule type" value="Genomic_DNA"/>
</dbReference>
<evidence type="ECO:0000313" key="10">
    <source>
        <dbReference type="EMBL" id="RZS73736.1"/>
    </source>
</evidence>
<dbReference type="PANTHER" id="PTHR34295:SF4">
    <property type="entry name" value="BIOTIN TRANSPORTER BIOY-RELATED"/>
    <property type="match status" value="1"/>
</dbReference>